<feature type="region of interest" description="Disordered" evidence="2">
    <location>
        <begin position="1173"/>
        <end position="1196"/>
    </location>
</feature>
<evidence type="ECO:0000256" key="1">
    <source>
        <dbReference type="ARBA" id="ARBA00010403"/>
    </source>
</evidence>
<reference evidence="6" key="1">
    <citation type="submission" date="2018-05" db="EMBL/GenBank/DDBJ databases">
        <authorList>
            <person name="Lanie J.A."/>
            <person name="Ng W.-L."/>
            <person name="Kazmierczak K.M."/>
            <person name="Andrzejewski T.M."/>
            <person name="Davidsen T.M."/>
            <person name="Wayne K.J."/>
            <person name="Tettelin H."/>
            <person name="Glass J.I."/>
            <person name="Rusch D."/>
            <person name="Podicherti R."/>
            <person name="Tsui H.-C.T."/>
            <person name="Winkler M.E."/>
        </authorList>
    </citation>
    <scope>NUCLEOTIDE SEQUENCE</scope>
</reference>
<feature type="non-terminal residue" evidence="6">
    <location>
        <position position="1"/>
    </location>
</feature>
<name>A0A381PR58_9ZZZZ</name>
<dbReference type="EMBL" id="UINC01001039">
    <property type="protein sequence ID" value="SUZ68509.1"/>
    <property type="molecule type" value="Genomic_DNA"/>
</dbReference>
<feature type="domain" description="Hydantoinase/oxoprolinase N-terminal" evidence="5">
    <location>
        <begin position="5"/>
        <end position="179"/>
    </location>
</feature>
<feature type="compositionally biased region" description="Basic and acidic residues" evidence="2">
    <location>
        <begin position="1228"/>
        <end position="1248"/>
    </location>
</feature>
<evidence type="ECO:0000313" key="6">
    <source>
        <dbReference type="EMBL" id="SUZ68509.1"/>
    </source>
</evidence>
<dbReference type="PANTHER" id="PTHR11365:SF23">
    <property type="entry name" value="HYPOTHETICAL 5-OXOPROLINASE (EUROFUNG)-RELATED"/>
    <property type="match status" value="1"/>
</dbReference>
<dbReference type="Pfam" id="PF01968">
    <property type="entry name" value="Hydantoinase_A"/>
    <property type="match status" value="1"/>
</dbReference>
<feature type="domain" description="Hydantoinase B/oxoprolinase" evidence="4">
    <location>
        <begin position="714"/>
        <end position="1223"/>
    </location>
</feature>
<dbReference type="GO" id="GO:0017168">
    <property type="term" value="F:5-oxoprolinase (ATP-hydrolyzing) activity"/>
    <property type="evidence" value="ECO:0007669"/>
    <property type="project" value="TreeGrafter"/>
</dbReference>
<comment type="similarity">
    <text evidence="1">Belongs to the oxoprolinase family.</text>
</comment>
<protein>
    <recommendedName>
        <fullName evidence="7">Methylhydantoinase</fullName>
    </recommendedName>
</protein>
<evidence type="ECO:0000259" key="4">
    <source>
        <dbReference type="Pfam" id="PF02538"/>
    </source>
</evidence>
<dbReference type="SUPFAM" id="SSF53067">
    <property type="entry name" value="Actin-like ATPase domain"/>
    <property type="match status" value="1"/>
</dbReference>
<feature type="region of interest" description="Disordered" evidence="2">
    <location>
        <begin position="1214"/>
        <end position="1248"/>
    </location>
</feature>
<evidence type="ECO:0000259" key="3">
    <source>
        <dbReference type="Pfam" id="PF01968"/>
    </source>
</evidence>
<proteinExistence type="inferred from homology"/>
<dbReference type="GO" id="GO:0006749">
    <property type="term" value="P:glutathione metabolic process"/>
    <property type="evidence" value="ECO:0007669"/>
    <property type="project" value="TreeGrafter"/>
</dbReference>
<dbReference type="PANTHER" id="PTHR11365">
    <property type="entry name" value="5-OXOPROLINASE RELATED"/>
    <property type="match status" value="1"/>
</dbReference>
<dbReference type="InterPro" id="IPR003692">
    <property type="entry name" value="Hydantoinase_B"/>
</dbReference>
<dbReference type="InterPro" id="IPR043129">
    <property type="entry name" value="ATPase_NBD"/>
</dbReference>
<organism evidence="6">
    <name type="scientific">marine metagenome</name>
    <dbReference type="NCBI Taxonomy" id="408172"/>
    <lineage>
        <taxon>unclassified sequences</taxon>
        <taxon>metagenomes</taxon>
        <taxon>ecological metagenomes</taxon>
    </lineage>
</organism>
<sequence>VTSVRVAVDIGGTFTDVALETEGRLITKKLLTTSQAPAAAVMEGVTHVLGEASLAPSDVDVFVHGTTLATNALIERRGAKTALLTTAGMRDSIEMAHENRFEQYDLAMMRPDPLVPRDRRIGIPERLSSTGDVLVNLDEDLLASKVVALRDEGVESIAIGFLHSYLDSRHEILAREIVASLWPDVAVTLSSEVCPEIREYERFSTACANAYIQPLVGEYLNDLESRRIELGMQCPMLLMQSGGGLGTLDDALRFPVKLVESGPAGGALLSAELARSFQIDRALSFDMGGTTAKLCIINGGQPRTSREFEVGREYRFLAGSGIPLRLPVIEMVEIGAGGSSIARLDDLGRISVGPLSAGSDPGPACYGRGGVSPTVTDADVALGRILPDRFAGGDLTFTKEASFTAIESSLVTDDGFDLDTALLGIAEVVDENMATAARVHAIEQGCDITKGTLIAFGGAAPLHAVRVAEKLGIEDILIPSGAGVGSAIGFLHAPASHENVRTRHLRLDDLVVEELSSMLAEMLQEAEDVVRRAAKHAELTQAAKAFMRYRGQGHEITVDLDLQEIFQTPAPDGSHLQKVLEEAFVDEYRRLYGREITGLGVEALSWVVTVTSVEDERPLENTERPLPTATDLPTVLVSDIATGVSGPASVIDRDDLAGVRIEGPALIVEDQTTTVLPANYEGWLTESGHLQVRRQKATLNHNDRETSHKLQDLQRDIMWNRLIAVVQEQATTLVRSAFSTSTREAGDLSAGVFDPQGRMLAQSITGTPGHVNSMAASVQHFLDVFPAHTMRPGDIYLTNDPWKGTGHLFDIVVVTPVFRQDQIVALFACTSHVVDIGGVGFSSASREIFHEGLQLPIMRFAVNEIFDPNVVSIIETNVRDSVQVMGDIYSLAACNRVGADRLLDMMAEYDLEDLEVLGDYIIRTSRSAMLEEIRALPQGSWTSSMRVDGVDEPLDIVTEMSITGQGVTIDFQGTSSVQPQGINVPMSYTDAYTSFGVRCIVGPNIPNNAGSLEVIRVIAPEGCILNAQRPAAVNIRHVMGQMLPDAVYGCLGQVLPHKVPAEGTSSLWNLLASGQWDQGRSESFMMMSFNSGGAGARPGQDGLSATAFPSGVRNMPVEINEVVSPLIFWRKEFRADSGGDGEFRGGLGQVVELGHRSDGEFVFSATFERVQHPARGRHGGGNGMTGRLTLDDGTPVSAKGNTLVPSGRHLIIEFPGGGGLGNPSERSSQARERDRRLGYVTDDKKEGK</sequence>
<dbReference type="AlphaFoldDB" id="A0A381PR58"/>
<dbReference type="InterPro" id="IPR002821">
    <property type="entry name" value="Hydantoinase_A"/>
</dbReference>
<dbReference type="Pfam" id="PF05378">
    <property type="entry name" value="Hydant_A_N"/>
    <property type="match status" value="1"/>
</dbReference>
<feature type="domain" description="Hydantoinase A/oxoprolinase" evidence="3">
    <location>
        <begin position="202"/>
        <end position="497"/>
    </location>
</feature>
<evidence type="ECO:0000259" key="5">
    <source>
        <dbReference type="Pfam" id="PF05378"/>
    </source>
</evidence>
<dbReference type="GO" id="GO:0005829">
    <property type="term" value="C:cytosol"/>
    <property type="evidence" value="ECO:0007669"/>
    <property type="project" value="TreeGrafter"/>
</dbReference>
<dbReference type="InterPro" id="IPR008040">
    <property type="entry name" value="Hydant_A_N"/>
</dbReference>
<evidence type="ECO:0000256" key="2">
    <source>
        <dbReference type="SAM" id="MobiDB-lite"/>
    </source>
</evidence>
<evidence type="ECO:0008006" key="7">
    <source>
        <dbReference type="Google" id="ProtNLM"/>
    </source>
</evidence>
<gene>
    <name evidence="6" type="ORF">METZ01_LOCUS21363</name>
</gene>
<accession>A0A381PR58</accession>
<dbReference type="InterPro" id="IPR045079">
    <property type="entry name" value="Oxoprolinase-like"/>
</dbReference>
<dbReference type="Pfam" id="PF02538">
    <property type="entry name" value="Hydantoinase_B"/>
    <property type="match status" value="1"/>
</dbReference>